<dbReference type="PRINTS" id="PR00473">
    <property type="entry name" value="GALCTOKINASE"/>
</dbReference>
<dbReference type="KEGG" id="nsh:GXM_06648"/>
<evidence type="ECO:0000256" key="11">
    <source>
        <dbReference type="NCBIfam" id="TIGR00131"/>
    </source>
</evidence>
<dbReference type="AlphaFoldDB" id="A0A5P8W924"/>
<dbReference type="GO" id="GO:0006012">
    <property type="term" value="P:galactose metabolic process"/>
    <property type="evidence" value="ECO:0007669"/>
    <property type="project" value="UniProtKB-UniRule"/>
</dbReference>
<dbReference type="PIRSF" id="PIRSF000530">
    <property type="entry name" value="Galactokinase"/>
    <property type="match status" value="1"/>
</dbReference>
<dbReference type="RefSeq" id="WP_152590502.1">
    <property type="nucleotide sequence ID" value="NZ_CP045226.1"/>
</dbReference>
<evidence type="ECO:0000256" key="2">
    <source>
        <dbReference type="ARBA" id="ARBA00022490"/>
    </source>
</evidence>
<comment type="similarity">
    <text evidence="1">Belongs to the GHMP kinase family. GalK subfamily.</text>
</comment>
<dbReference type="InterPro" id="IPR019539">
    <property type="entry name" value="GalKase_N"/>
</dbReference>
<dbReference type="InterPro" id="IPR014721">
    <property type="entry name" value="Ribsml_uS5_D2-typ_fold_subgr"/>
</dbReference>
<dbReference type="InterPro" id="IPR006204">
    <property type="entry name" value="GHMP_kinase_N_dom"/>
</dbReference>
<proteinExistence type="inferred from homology"/>
<evidence type="ECO:0000259" key="12">
    <source>
        <dbReference type="Pfam" id="PF00288"/>
    </source>
</evidence>
<evidence type="ECO:0000259" key="14">
    <source>
        <dbReference type="Pfam" id="PF10509"/>
    </source>
</evidence>
<keyword evidence="10" id="KW-0119">Carbohydrate metabolism</keyword>
<dbReference type="PANTHER" id="PTHR10457">
    <property type="entry name" value="MEVALONATE KINASE/GALACTOKINASE"/>
    <property type="match status" value="1"/>
</dbReference>
<dbReference type="SUPFAM" id="SSF54211">
    <property type="entry name" value="Ribosomal protein S5 domain 2-like"/>
    <property type="match status" value="1"/>
</dbReference>
<dbReference type="Pfam" id="PF08544">
    <property type="entry name" value="GHMP_kinases_C"/>
    <property type="match status" value="1"/>
</dbReference>
<feature type="domain" description="GHMP kinase N-terminal" evidence="12">
    <location>
        <begin position="89"/>
        <end position="174"/>
    </location>
</feature>
<evidence type="ECO:0000256" key="5">
    <source>
        <dbReference type="ARBA" id="ARBA00022741"/>
    </source>
</evidence>
<keyword evidence="7" id="KW-0067">ATP-binding</keyword>
<dbReference type="PROSITE" id="PS00627">
    <property type="entry name" value="GHMP_KINASES_ATP"/>
    <property type="match status" value="1"/>
</dbReference>
<dbReference type="InterPro" id="IPR006206">
    <property type="entry name" value="Mevalonate/galactokinase"/>
</dbReference>
<evidence type="ECO:0000256" key="6">
    <source>
        <dbReference type="ARBA" id="ARBA00022777"/>
    </source>
</evidence>
<dbReference type="Gene3D" id="3.30.230.10">
    <property type="match status" value="1"/>
</dbReference>
<keyword evidence="9" id="KW-0299">Galactose metabolism</keyword>
<accession>A0A5P8W924</accession>
<dbReference type="GO" id="GO:0004335">
    <property type="term" value="F:galactokinase activity"/>
    <property type="evidence" value="ECO:0007669"/>
    <property type="project" value="UniProtKB-UniRule"/>
</dbReference>
<dbReference type="GO" id="GO:0005524">
    <property type="term" value="F:ATP binding"/>
    <property type="evidence" value="ECO:0007669"/>
    <property type="project" value="UniProtKB-UniRule"/>
</dbReference>
<dbReference type="PRINTS" id="PR00959">
    <property type="entry name" value="MEVGALKINASE"/>
</dbReference>
<gene>
    <name evidence="15" type="ORF">GXM_06648</name>
</gene>
<feature type="domain" description="Galactokinase N-terminal" evidence="14">
    <location>
        <begin position="2"/>
        <end position="46"/>
    </location>
</feature>
<evidence type="ECO:0000259" key="13">
    <source>
        <dbReference type="Pfam" id="PF08544"/>
    </source>
</evidence>
<evidence type="ECO:0000313" key="15">
    <source>
        <dbReference type="EMBL" id="QFS49154.1"/>
    </source>
</evidence>
<dbReference type="FunFam" id="3.30.230.10:FF:000017">
    <property type="entry name" value="Galactokinase"/>
    <property type="match status" value="1"/>
</dbReference>
<dbReference type="GO" id="GO:0005829">
    <property type="term" value="C:cytosol"/>
    <property type="evidence" value="ECO:0007669"/>
    <property type="project" value="TreeGrafter"/>
</dbReference>
<name>A0A5P8W924_9NOSO</name>
<keyword evidence="2" id="KW-0963">Cytoplasm</keyword>
<dbReference type="InterPro" id="IPR000705">
    <property type="entry name" value="Galactokinase"/>
</dbReference>
<evidence type="ECO:0000256" key="4">
    <source>
        <dbReference type="ARBA" id="ARBA00022723"/>
    </source>
</evidence>
<keyword evidence="6 15" id="KW-0418">Kinase</keyword>
<dbReference type="EMBL" id="CP045226">
    <property type="protein sequence ID" value="QFS49154.1"/>
    <property type="molecule type" value="Genomic_DNA"/>
</dbReference>
<dbReference type="NCBIfam" id="TIGR00131">
    <property type="entry name" value="gal_kin"/>
    <property type="match status" value="1"/>
</dbReference>
<evidence type="ECO:0000256" key="7">
    <source>
        <dbReference type="ARBA" id="ARBA00022840"/>
    </source>
</evidence>
<keyword evidence="8" id="KW-0460">Magnesium</keyword>
<dbReference type="InterPro" id="IPR013750">
    <property type="entry name" value="GHMP_kinase_C_dom"/>
</dbReference>
<dbReference type="InterPro" id="IPR020568">
    <property type="entry name" value="Ribosomal_Su5_D2-typ_SF"/>
</dbReference>
<evidence type="ECO:0000256" key="1">
    <source>
        <dbReference type="ARBA" id="ARBA00006566"/>
    </source>
</evidence>
<evidence type="ECO:0000256" key="8">
    <source>
        <dbReference type="ARBA" id="ARBA00022842"/>
    </source>
</evidence>
<dbReference type="SUPFAM" id="SSF55060">
    <property type="entry name" value="GHMP Kinase, C-terminal domain"/>
    <property type="match status" value="1"/>
</dbReference>
<keyword evidence="3" id="KW-0808">Transferase</keyword>
<dbReference type="Pfam" id="PF00288">
    <property type="entry name" value="GHMP_kinases_N"/>
    <property type="match status" value="1"/>
</dbReference>
<dbReference type="Gene3D" id="3.30.70.890">
    <property type="entry name" value="GHMP kinase, C-terminal domain"/>
    <property type="match status" value="1"/>
</dbReference>
<dbReference type="EC" id="2.7.1.6" evidence="11"/>
<sequence>MDFQQVFGKPPETQASAPGRVNLLGEHTDYNDGFVLPTAIPQSTMVQLGFSSDASGGLRLRQHHFYSENLNEQVSISDINHTPSGFASYIFGCIELLQKAGYTIPSLCVYVKSSVPMGSGLSSSAALEVATLRALRQLLNLPIDDVEIAQFAQQAEIQYAGVQCGIMDQMASSLADTEHILFLDTRTLERRVMPLPEKAEILVIDSGVPRTLAGSGYNQRRAECEEAARSLKVKALRDITDVNVTKTLPEPLQRRARHVVTENNRVLEVLQGVTSERFGELMNASHASLRDDYEVSVPALDRLVEILQKTEGVFGARLTGAGFGGASVALVRSGESKGIATHVLEQYNQAGYNGQILVPSLGLTDAA</sequence>
<dbReference type="Pfam" id="PF10509">
    <property type="entry name" value="GalKase_gal_bdg"/>
    <property type="match status" value="1"/>
</dbReference>
<dbReference type="PANTHER" id="PTHR10457:SF7">
    <property type="entry name" value="GALACTOKINASE-RELATED"/>
    <property type="match status" value="1"/>
</dbReference>
<evidence type="ECO:0000313" key="16">
    <source>
        <dbReference type="Proteomes" id="UP000326678"/>
    </source>
</evidence>
<dbReference type="InterPro" id="IPR036554">
    <property type="entry name" value="GHMP_kinase_C_sf"/>
</dbReference>
<feature type="domain" description="GHMP kinase C-terminal" evidence="13">
    <location>
        <begin position="276"/>
        <end position="347"/>
    </location>
</feature>
<protein>
    <recommendedName>
        <fullName evidence="11">Galactokinase</fullName>
        <ecNumber evidence="11">2.7.1.6</ecNumber>
    </recommendedName>
</protein>
<evidence type="ECO:0000256" key="9">
    <source>
        <dbReference type="ARBA" id="ARBA00023144"/>
    </source>
</evidence>
<dbReference type="GO" id="GO:0046872">
    <property type="term" value="F:metal ion binding"/>
    <property type="evidence" value="ECO:0007669"/>
    <property type="project" value="UniProtKB-KW"/>
</dbReference>
<dbReference type="InterPro" id="IPR006203">
    <property type="entry name" value="GHMP_knse_ATP-bd_CS"/>
</dbReference>
<keyword evidence="5" id="KW-0547">Nucleotide-binding</keyword>
<dbReference type="FunFam" id="3.30.70.890:FF:000001">
    <property type="entry name" value="Galactokinase"/>
    <property type="match status" value="1"/>
</dbReference>
<organism evidence="15 16">
    <name type="scientific">Nostoc sphaeroides CCNUC1</name>
    <dbReference type="NCBI Taxonomy" id="2653204"/>
    <lineage>
        <taxon>Bacteria</taxon>
        <taxon>Bacillati</taxon>
        <taxon>Cyanobacteriota</taxon>
        <taxon>Cyanophyceae</taxon>
        <taxon>Nostocales</taxon>
        <taxon>Nostocaceae</taxon>
        <taxon>Nostoc</taxon>
    </lineage>
</organism>
<dbReference type="Proteomes" id="UP000326678">
    <property type="component" value="Chromosome Gxm1"/>
</dbReference>
<keyword evidence="16" id="KW-1185">Reference proteome</keyword>
<evidence type="ECO:0000256" key="10">
    <source>
        <dbReference type="ARBA" id="ARBA00023277"/>
    </source>
</evidence>
<keyword evidence="4" id="KW-0479">Metal-binding</keyword>
<evidence type="ECO:0000256" key="3">
    <source>
        <dbReference type="ARBA" id="ARBA00022679"/>
    </source>
</evidence>
<reference evidence="15 16" key="1">
    <citation type="submission" date="2019-10" db="EMBL/GenBank/DDBJ databases">
        <title>Genomic and transcriptomic insights into the perfect genentic adaptation of a filamentous nitrogen-fixing cyanobacterium to rice fields.</title>
        <authorList>
            <person name="Chen Z."/>
        </authorList>
    </citation>
    <scope>NUCLEOTIDE SEQUENCE [LARGE SCALE GENOMIC DNA]</scope>
    <source>
        <strain evidence="15">CCNUC1</strain>
    </source>
</reference>